<comment type="function">
    <text evidence="4">Acts as a calcium sensor. CBL proteins interact with CIPK serine-threonine protein kinases. Binding of a CBL protein to the regulatory NAF domain of a CIPK protein lead to the activation of the kinase in a calcium-dependent manner.</text>
</comment>
<comment type="subcellular location">
    <subcellularLocation>
        <location evidence="4">Membrane</location>
    </subcellularLocation>
</comment>
<keyword evidence="2 4" id="KW-0106">Calcium</keyword>
<dbReference type="GO" id="GO:0019722">
    <property type="term" value="P:calcium-mediated signaling"/>
    <property type="evidence" value="ECO:0007669"/>
    <property type="project" value="UniProtKB-UniRule"/>
</dbReference>
<dbReference type="InterPro" id="IPR045198">
    <property type="entry name" value="CNBL1-10"/>
</dbReference>
<dbReference type="PANTHER" id="PTHR23056">
    <property type="entry name" value="CALCINEURIN B"/>
    <property type="match status" value="1"/>
</dbReference>
<evidence type="ECO:0000256" key="4">
    <source>
        <dbReference type="RuleBase" id="RU369080"/>
    </source>
</evidence>
<evidence type="ECO:0000256" key="5">
    <source>
        <dbReference type="SAM" id="MobiDB-lite"/>
    </source>
</evidence>
<comment type="subunit">
    <text evidence="4">Homodimer. Interacts with CIPK.</text>
</comment>
<dbReference type="SUPFAM" id="SSF47473">
    <property type="entry name" value="EF-hand"/>
    <property type="match status" value="1"/>
</dbReference>
<dbReference type="SMR" id="A0A1D6NKC2"/>
<feature type="region of interest" description="Disordered" evidence="5">
    <location>
        <begin position="1"/>
        <end position="33"/>
    </location>
</feature>
<dbReference type="FunFam" id="1.10.238.10:FF:000073">
    <property type="entry name" value="calcineurin B-like protein 3"/>
    <property type="match status" value="1"/>
</dbReference>
<evidence type="ECO:0000256" key="2">
    <source>
        <dbReference type="ARBA" id="ARBA00022837"/>
    </source>
</evidence>
<keyword evidence="4" id="KW-0472">Membrane</keyword>
<sequence length="361" mass="40643">MPRATEAASQFTPGPGRPVAMNSRSSSGGVRSESSLSLGERLCAVFFPVIAIAEAVFFAFTDCLADLCTDSGSSHSRRFGAGASSSAARNSRSNHCQPHHRPFLRRATAGGWTSPNLRQLARLADESRCFSVNEVEALFELYKKISCSIIDDGLIHKEELQLALFKTPSGENLFLDRVFYLFDEKKNGVIEFDEFIHSLSVFHPLAPIEDKIDSCISYVSVAFRLYDLRQTGFIEREEVKQMVIAILMESDLKLSDDLLEAIIDKVGNNQLECPQDFFFFFVGAVLMFLYSISQTFEDADADKDGKINKEEWKEFALRHPNLLKNMTLPYLRFTPDLLIFMKSRDITTVFPSFVFNTAVED</sequence>
<feature type="compositionally biased region" description="Low complexity" evidence="5">
    <location>
        <begin position="23"/>
        <end position="33"/>
    </location>
</feature>
<dbReference type="AlphaFoldDB" id="A0A1D6NKC2"/>
<evidence type="ECO:0000256" key="3">
    <source>
        <dbReference type="ARBA" id="ARBA00023774"/>
    </source>
</evidence>
<evidence type="ECO:0000256" key="1">
    <source>
        <dbReference type="ARBA" id="ARBA00022737"/>
    </source>
</evidence>
<dbReference type="GO" id="GO:0005509">
    <property type="term" value="F:calcium ion binding"/>
    <property type="evidence" value="ECO:0007669"/>
    <property type="project" value="UniProtKB-UniRule"/>
</dbReference>
<dbReference type="GO" id="GO:0016020">
    <property type="term" value="C:membrane"/>
    <property type="evidence" value="ECO:0007669"/>
    <property type="project" value="UniProtKB-SubCell"/>
</dbReference>
<proteinExistence type="inferred from homology"/>
<dbReference type="PROSITE" id="PS50222">
    <property type="entry name" value="EF_HAND_2"/>
    <property type="match status" value="3"/>
</dbReference>
<dbReference type="Pfam" id="PF13202">
    <property type="entry name" value="EF-hand_5"/>
    <property type="match status" value="1"/>
</dbReference>
<dbReference type="GO" id="GO:0019900">
    <property type="term" value="F:kinase binding"/>
    <property type="evidence" value="ECO:0007669"/>
    <property type="project" value="UniProtKB-UniRule"/>
</dbReference>
<dbReference type="Gene3D" id="1.10.238.10">
    <property type="entry name" value="EF-hand"/>
    <property type="match status" value="1"/>
</dbReference>
<dbReference type="ExpressionAtlas" id="A0A1D6NKC2">
    <property type="expression patterns" value="baseline and differential"/>
</dbReference>
<protein>
    <recommendedName>
        <fullName evidence="4">Calcineurin B-like protein</fullName>
    </recommendedName>
</protein>
<dbReference type="STRING" id="4577.A0A1D6NKC2"/>
<keyword evidence="4" id="KW-0479">Metal-binding</keyword>
<dbReference type="InterPro" id="IPR018247">
    <property type="entry name" value="EF_Hand_1_Ca_BS"/>
</dbReference>
<organism evidence="6">
    <name type="scientific">Zea mays</name>
    <name type="common">Maize</name>
    <dbReference type="NCBI Taxonomy" id="4577"/>
    <lineage>
        <taxon>Eukaryota</taxon>
        <taxon>Viridiplantae</taxon>
        <taxon>Streptophyta</taxon>
        <taxon>Embryophyta</taxon>
        <taxon>Tracheophyta</taxon>
        <taxon>Spermatophyta</taxon>
        <taxon>Magnoliopsida</taxon>
        <taxon>Liliopsida</taxon>
        <taxon>Poales</taxon>
        <taxon>Poaceae</taxon>
        <taxon>PACMAD clade</taxon>
        <taxon>Panicoideae</taxon>
        <taxon>Andropogonodae</taxon>
        <taxon>Andropogoneae</taxon>
        <taxon>Tripsacinae</taxon>
        <taxon>Zea</taxon>
    </lineage>
</organism>
<gene>
    <name evidence="6" type="ORF">ZEAMMB73_Zm00001d044285</name>
</gene>
<keyword evidence="1 4" id="KW-0677">Repeat</keyword>
<dbReference type="SMART" id="SM00054">
    <property type="entry name" value="EFh"/>
    <property type="match status" value="3"/>
</dbReference>
<name>A0A1D6NKC2_MAIZE</name>
<dbReference type="InterPro" id="IPR002048">
    <property type="entry name" value="EF_hand_dom"/>
</dbReference>
<dbReference type="IntAct" id="A0A1D6NKC2">
    <property type="interactions" value="3"/>
</dbReference>
<feature type="region of interest" description="Disordered" evidence="5">
    <location>
        <begin position="79"/>
        <end position="100"/>
    </location>
</feature>
<accession>A0A1D6NKC2</accession>
<dbReference type="InterPro" id="IPR011992">
    <property type="entry name" value="EF-hand-dom_pair"/>
</dbReference>
<dbReference type="InParanoid" id="A0A1D6NKC2"/>
<reference evidence="6" key="1">
    <citation type="submission" date="2015-12" db="EMBL/GenBank/DDBJ databases">
        <title>Update maize B73 reference genome by single molecule sequencing technologies.</title>
        <authorList>
            <consortium name="Maize Genome Sequencing Project"/>
            <person name="Ware D."/>
        </authorList>
    </citation>
    <scope>NUCLEOTIDE SEQUENCE [LARGE SCALE GENOMIC DNA]</scope>
    <source>
        <tissue evidence="6">Seedling</tissue>
    </source>
</reference>
<dbReference type="FunCoup" id="A0A1D6NKC2">
    <property type="interactions" value="839"/>
</dbReference>
<evidence type="ECO:0000313" key="6">
    <source>
        <dbReference type="EMBL" id="ONM40700.1"/>
    </source>
</evidence>
<dbReference type="PROSITE" id="PS00018">
    <property type="entry name" value="EF_HAND_1"/>
    <property type="match status" value="1"/>
</dbReference>
<comment type="similarity">
    <text evidence="3 4">Belongs to the calcineurin regulatory subunit family.</text>
</comment>
<feature type="compositionally biased region" description="Low complexity" evidence="5">
    <location>
        <begin position="79"/>
        <end position="93"/>
    </location>
</feature>
<dbReference type="EMBL" id="CM007649">
    <property type="protein sequence ID" value="ONM40700.1"/>
    <property type="molecule type" value="Genomic_DNA"/>
</dbReference>
<dbReference type="PANTHER" id="PTHR23056:SF26">
    <property type="entry name" value="CALCINEURIN B-LIKE PROTEIN 10"/>
    <property type="match status" value="1"/>
</dbReference>